<evidence type="ECO:0000313" key="8">
    <source>
        <dbReference type="EMBL" id="GFI40728.1"/>
    </source>
</evidence>
<organism evidence="8 9">
    <name type="scientific">Thomasclavelia cocleata</name>
    <dbReference type="NCBI Taxonomy" id="69824"/>
    <lineage>
        <taxon>Bacteria</taxon>
        <taxon>Bacillati</taxon>
        <taxon>Bacillota</taxon>
        <taxon>Erysipelotrichia</taxon>
        <taxon>Erysipelotrichales</taxon>
        <taxon>Coprobacillaceae</taxon>
        <taxon>Thomasclavelia</taxon>
    </lineage>
</organism>
<feature type="transmembrane region" description="Helical" evidence="7">
    <location>
        <begin position="71"/>
        <end position="90"/>
    </location>
</feature>
<dbReference type="Proteomes" id="UP000490821">
    <property type="component" value="Unassembled WGS sequence"/>
</dbReference>
<keyword evidence="5 7" id="KW-1133">Transmembrane helix</keyword>
<gene>
    <name evidence="8" type="primary">virD4</name>
    <name evidence="8" type="ORF">IMSAGC017_00763</name>
</gene>
<keyword evidence="6 7" id="KW-0472">Membrane</keyword>
<dbReference type="InterPro" id="IPR003688">
    <property type="entry name" value="TraG/VirD4"/>
</dbReference>
<keyword evidence="4 7" id="KW-0812">Transmembrane</keyword>
<name>A0A829ZBG8_9FIRM</name>
<evidence type="ECO:0000256" key="2">
    <source>
        <dbReference type="ARBA" id="ARBA00008806"/>
    </source>
</evidence>
<evidence type="ECO:0000256" key="6">
    <source>
        <dbReference type="ARBA" id="ARBA00023136"/>
    </source>
</evidence>
<comment type="subcellular location">
    <subcellularLocation>
        <location evidence="1">Cell membrane</location>
        <topology evidence="1">Multi-pass membrane protein</topology>
    </subcellularLocation>
</comment>
<reference evidence="8 9" key="1">
    <citation type="journal article" date="2020" name="Microbiome">
        <title>Single-cell genomics of uncultured bacteria reveals dietary fiber responders in the mouse gut microbiota.</title>
        <authorList>
            <person name="Chijiiwa R."/>
            <person name="Hosokawa M."/>
            <person name="Kogawa M."/>
            <person name="Nishikawa Y."/>
            <person name="Ide K."/>
            <person name="Sakanashi C."/>
            <person name="Takahashi K."/>
            <person name="Takeyama H."/>
        </authorList>
    </citation>
    <scope>NUCLEOTIDE SEQUENCE [LARGE SCALE GENOMIC DNA]</scope>
    <source>
        <strain evidence="8">IMSAGC_017</strain>
    </source>
</reference>
<dbReference type="NCBIfam" id="NF045973">
    <property type="entry name" value="conju_CD1115"/>
    <property type="match status" value="1"/>
</dbReference>
<dbReference type="CDD" id="cd01127">
    <property type="entry name" value="TrwB_TraG_TraD_VirD4"/>
    <property type="match status" value="1"/>
</dbReference>
<protein>
    <submittedName>
        <fullName evidence="8">Protein VirD4</fullName>
    </submittedName>
</protein>
<dbReference type="Gene3D" id="3.40.50.300">
    <property type="entry name" value="P-loop containing nucleotide triphosphate hydrolases"/>
    <property type="match status" value="1"/>
</dbReference>
<dbReference type="PANTHER" id="PTHR37937">
    <property type="entry name" value="CONJUGATIVE TRANSFER: DNA TRANSPORT"/>
    <property type="match status" value="1"/>
</dbReference>
<evidence type="ECO:0000256" key="4">
    <source>
        <dbReference type="ARBA" id="ARBA00022692"/>
    </source>
</evidence>
<feature type="transmembrane region" description="Helical" evidence="7">
    <location>
        <begin position="23"/>
        <end position="44"/>
    </location>
</feature>
<evidence type="ECO:0000256" key="3">
    <source>
        <dbReference type="ARBA" id="ARBA00022475"/>
    </source>
</evidence>
<evidence type="ECO:0000256" key="5">
    <source>
        <dbReference type="ARBA" id="ARBA00022989"/>
    </source>
</evidence>
<dbReference type="EMBL" id="BLMI01000080">
    <property type="protein sequence ID" value="GFI40728.1"/>
    <property type="molecule type" value="Genomic_DNA"/>
</dbReference>
<evidence type="ECO:0000313" key="9">
    <source>
        <dbReference type="Proteomes" id="UP000490821"/>
    </source>
</evidence>
<dbReference type="SUPFAM" id="SSF52540">
    <property type="entry name" value="P-loop containing nucleoside triphosphate hydrolases"/>
    <property type="match status" value="1"/>
</dbReference>
<dbReference type="GO" id="GO:0005886">
    <property type="term" value="C:plasma membrane"/>
    <property type="evidence" value="ECO:0007669"/>
    <property type="project" value="UniProtKB-SubCell"/>
</dbReference>
<dbReference type="InterPro" id="IPR051539">
    <property type="entry name" value="T4SS-coupling_protein"/>
</dbReference>
<dbReference type="AlphaFoldDB" id="A0A829ZBG8"/>
<comment type="caution">
    <text evidence="8">The sequence shown here is derived from an EMBL/GenBank/DDBJ whole genome shotgun (WGS) entry which is preliminary data.</text>
</comment>
<evidence type="ECO:0000256" key="7">
    <source>
        <dbReference type="SAM" id="Phobius"/>
    </source>
</evidence>
<accession>A0A829ZBG8</accession>
<dbReference type="InterPro" id="IPR027417">
    <property type="entry name" value="P-loop_NTPase"/>
</dbReference>
<comment type="similarity">
    <text evidence="2">Belongs to the VirD4/TraG family.</text>
</comment>
<sequence>MLDQLKRKDIEEDTLKKDSHDNWIFFIFLLIPTIWGALLFAPYMEQGLFQAIPKLSLALENPFHITWCDNTLKTIFIFLLIYACGMGIYYSNQKNYRRKEEYGSARWGNAKKVNQKYADKNFSSNKILSQNVRIGLDGKKHRRNLNTIIIGGSGAGKTRFYGKPNIMQCNTSFVTLDPKGEILRDVGHLLEKEGYVIKVIDLINMSKSHCYNPFEYIKDDKDVLKLITNLIRNTTPKGSQTNDPFWEKSETALLEALCLYLLHEAPKEEQNFTMVMEMIAAADVREDDEDYQSPLDELFERLEIRKPDSLAVKQYKIYKQAAGKTAKSILISVGVRLAAFNLESIASITSIDELELEKMGERKTALFAVIPDNDSTFNFLVGMLYTQLFQMLYYSADILHNGELPIPVHFLMDEFANVALPDDFDKLLSTMRSRQIFVSIIIQNLAQIKALYKDAWESIVGNCDELYYLGGNEQSTHKFMSEYLGKETLDTNTFGKSSGRNGNYSTNYQQAGRELLTPDEVRLLDNDYALLFIRGERPIFDKKYDILKHPNVKFTKDGSAKAYQHGVAKHFIEDWQNILLSNNDYELLSDEEMEEYFNELEDSQDTKK</sequence>
<evidence type="ECO:0000256" key="1">
    <source>
        <dbReference type="ARBA" id="ARBA00004651"/>
    </source>
</evidence>
<dbReference type="Pfam" id="PF02534">
    <property type="entry name" value="T4SS-DNA_transf"/>
    <property type="match status" value="1"/>
</dbReference>
<keyword evidence="3" id="KW-1003">Cell membrane</keyword>
<proteinExistence type="inferred from homology"/>
<dbReference type="PANTHER" id="PTHR37937:SF1">
    <property type="entry name" value="CONJUGATIVE TRANSFER: DNA TRANSPORT"/>
    <property type="match status" value="1"/>
</dbReference>